<keyword evidence="2" id="KW-1185">Reference proteome</keyword>
<proteinExistence type="predicted"/>
<dbReference type="EMBL" id="CP072167">
    <property type="protein sequence ID" value="QYA08309.1"/>
    <property type="molecule type" value="Genomic_DNA"/>
</dbReference>
<evidence type="ECO:0000313" key="1">
    <source>
        <dbReference type="EMBL" id="QYA08309.1"/>
    </source>
</evidence>
<evidence type="ECO:0000313" key="2">
    <source>
        <dbReference type="Proteomes" id="UP000826513"/>
    </source>
</evidence>
<organism evidence="1 2">
    <name type="scientific">Agrobacterium larrymoorei</name>
    <dbReference type="NCBI Taxonomy" id="160699"/>
    <lineage>
        <taxon>Bacteria</taxon>
        <taxon>Pseudomonadati</taxon>
        <taxon>Pseudomonadota</taxon>
        <taxon>Alphaproteobacteria</taxon>
        <taxon>Hyphomicrobiales</taxon>
        <taxon>Rhizobiaceae</taxon>
        <taxon>Rhizobium/Agrobacterium group</taxon>
        <taxon>Agrobacterium</taxon>
    </lineage>
</organism>
<dbReference type="Proteomes" id="UP000826513">
    <property type="component" value="Chromosome 1"/>
</dbReference>
<reference evidence="1 2" key="1">
    <citation type="submission" date="2021-03" db="EMBL/GenBank/DDBJ databases">
        <title>Rapid diversification of plasmids in a genus of pathogenic and nitrogen fixing bacteria.</title>
        <authorList>
            <person name="Weisberg A.J."/>
            <person name="Miller M."/>
            <person name="Ream W."/>
            <person name="Grunwald N.J."/>
            <person name="Chang J.H."/>
        </authorList>
    </citation>
    <scope>NUCLEOTIDE SEQUENCE [LARGE SCALE GENOMIC DNA]</scope>
    <source>
        <strain evidence="1 2">AF3.44</strain>
    </source>
</reference>
<accession>A0ABX8T4X5</accession>
<gene>
    <name evidence="1" type="ORF">J5285_06330</name>
</gene>
<name>A0ABX8T4X5_9HYPH</name>
<sequence length="157" mass="17517">MTKAKHDKAIYQGGGSMDVIGAARSAFLVCEHPNDSGTKLIVHIKHNIAPRGQTQTYELYSEKEGDIARLNWLGPSDITVDDLMSPTEGKKRMSSLDEAIEFLRVYLKNGRQPTTTVEKEAAARGISEKTLERARHSLSVKSSKARDKWYLSLPDEE</sequence>
<protein>
    <submittedName>
        <fullName evidence="1">Uncharacterized protein</fullName>
    </submittedName>
</protein>